<sequence>MPDENEVSLPRHQALLSQIDELSLWHAVTQLAHRHQEPLAEDKTIEDNDSSIVETMEALELLLIQSTAPRSFVQRLAEQEYFPWLVYYQSLYQQQLHTLLQEYPQQCPKVSSELIQVCRMLQRLQASETRLLKHFGIHDRKTCRVVRAFMRPWVERLQFHFVTHDPDRPTTFKTERLTKWLFQYVQTHIFESGVWEFVQLVLGQDSVQFLEELVQLLQYVLTERNVFRDAPEPILMKHVEQLFLFDAKMQDLGGPVRRLVDVFVVGDDELWDWWLQNEQQVALWETFEEESMTHCAELVCARFRSMQRKASLVSLRSMYVTTVVAPFGTKLLDVWQDKAMKLRPTDYIQWSEWMQGTHLIVDFLQQHESEDEVTNDLWQFAVSLQGLETAIVEDLFAKTLVERILLNGAKLASYLMRCSFLVASNDKFTEDDAVEIMEVRQVLTRFYQETIVPENAGPLPEYASQRMRESVLSLLAEQFLQVALNADGMTLELAESGSRVFATQVQSVFGIFATMTELPLTVQRLLDVTRWMSMEYSELSGVGNALCGLAGIPAPLTMDPFVQDDRLAEEAMAMLQAKGFISMELADAISILNRRVDLLGA</sequence>
<dbReference type="OrthoDB" id="46742at2759"/>
<keyword evidence="2" id="KW-1185">Reference proteome</keyword>
<evidence type="ECO:0000313" key="2">
    <source>
        <dbReference type="Proteomes" id="UP000198406"/>
    </source>
</evidence>
<dbReference type="EMBL" id="BDSP01000204">
    <property type="protein sequence ID" value="GAX23916.1"/>
    <property type="molecule type" value="Genomic_DNA"/>
</dbReference>
<evidence type="ECO:0000313" key="1">
    <source>
        <dbReference type="EMBL" id="GAX23916.1"/>
    </source>
</evidence>
<dbReference type="AlphaFoldDB" id="A0A1Z5KCI6"/>
<dbReference type="Proteomes" id="UP000198406">
    <property type="component" value="Unassembled WGS sequence"/>
</dbReference>
<comment type="caution">
    <text evidence="1">The sequence shown here is derived from an EMBL/GenBank/DDBJ whole genome shotgun (WGS) entry which is preliminary data.</text>
</comment>
<organism evidence="1 2">
    <name type="scientific">Fistulifera solaris</name>
    <name type="common">Oleaginous diatom</name>
    <dbReference type="NCBI Taxonomy" id="1519565"/>
    <lineage>
        <taxon>Eukaryota</taxon>
        <taxon>Sar</taxon>
        <taxon>Stramenopiles</taxon>
        <taxon>Ochrophyta</taxon>
        <taxon>Bacillariophyta</taxon>
        <taxon>Bacillariophyceae</taxon>
        <taxon>Bacillariophycidae</taxon>
        <taxon>Naviculales</taxon>
        <taxon>Naviculaceae</taxon>
        <taxon>Fistulifera</taxon>
    </lineage>
</organism>
<accession>A0A1Z5KCI6</accession>
<gene>
    <name evidence="1" type="ORF">FisN_20Hh123</name>
</gene>
<protein>
    <recommendedName>
        <fullName evidence="3">RAD50-interacting protein 1</fullName>
    </recommendedName>
</protein>
<reference evidence="1 2" key="1">
    <citation type="journal article" date="2015" name="Plant Cell">
        <title>Oil accumulation by the oleaginous diatom Fistulifera solaris as revealed by the genome and transcriptome.</title>
        <authorList>
            <person name="Tanaka T."/>
            <person name="Maeda Y."/>
            <person name="Veluchamy A."/>
            <person name="Tanaka M."/>
            <person name="Abida H."/>
            <person name="Marechal E."/>
            <person name="Bowler C."/>
            <person name="Muto M."/>
            <person name="Sunaga Y."/>
            <person name="Tanaka M."/>
            <person name="Yoshino T."/>
            <person name="Taniguchi T."/>
            <person name="Fukuda Y."/>
            <person name="Nemoto M."/>
            <person name="Matsumoto M."/>
            <person name="Wong P.S."/>
            <person name="Aburatani S."/>
            <person name="Fujibuchi W."/>
        </authorList>
    </citation>
    <scope>NUCLEOTIDE SEQUENCE [LARGE SCALE GENOMIC DNA]</scope>
    <source>
        <strain evidence="1 2">JPCC DA0580</strain>
    </source>
</reference>
<proteinExistence type="predicted"/>
<dbReference type="InParanoid" id="A0A1Z5KCI6"/>
<evidence type="ECO:0008006" key="3">
    <source>
        <dbReference type="Google" id="ProtNLM"/>
    </source>
</evidence>
<name>A0A1Z5KCI6_FISSO</name>